<feature type="non-terminal residue" evidence="2">
    <location>
        <position position="1"/>
    </location>
</feature>
<dbReference type="EMBL" id="CAJOBA010080574">
    <property type="protein sequence ID" value="CAF4439696.1"/>
    <property type="molecule type" value="Genomic_DNA"/>
</dbReference>
<dbReference type="AlphaFoldDB" id="A0A8S2W8W1"/>
<dbReference type="SUPFAM" id="SSF52113">
    <property type="entry name" value="BRCT domain"/>
    <property type="match status" value="1"/>
</dbReference>
<dbReference type="Gene3D" id="3.40.50.10190">
    <property type="entry name" value="BRCT domain"/>
    <property type="match status" value="1"/>
</dbReference>
<evidence type="ECO:0000313" key="3">
    <source>
        <dbReference type="Proteomes" id="UP000682733"/>
    </source>
</evidence>
<organism evidence="2 3">
    <name type="scientific">Didymodactylos carnosus</name>
    <dbReference type="NCBI Taxonomy" id="1234261"/>
    <lineage>
        <taxon>Eukaryota</taxon>
        <taxon>Metazoa</taxon>
        <taxon>Spiralia</taxon>
        <taxon>Gnathifera</taxon>
        <taxon>Rotifera</taxon>
        <taxon>Eurotatoria</taxon>
        <taxon>Bdelloidea</taxon>
        <taxon>Philodinida</taxon>
        <taxon>Philodinidae</taxon>
        <taxon>Didymodactylos</taxon>
    </lineage>
</organism>
<gene>
    <name evidence="1" type="ORF">OVA965_LOCUS43167</name>
    <name evidence="2" type="ORF">TMI583_LOCUS45318</name>
</gene>
<name>A0A8S2W8W1_9BILA</name>
<proteinExistence type="predicted"/>
<comment type="caution">
    <text evidence="2">The sequence shown here is derived from an EMBL/GenBank/DDBJ whole genome shotgun (WGS) entry which is preliminary data.</text>
</comment>
<dbReference type="EMBL" id="CAJNOK010055733">
    <property type="protein sequence ID" value="CAF1620388.1"/>
    <property type="molecule type" value="Genomic_DNA"/>
</dbReference>
<dbReference type="Proteomes" id="UP000677228">
    <property type="component" value="Unassembled WGS sequence"/>
</dbReference>
<evidence type="ECO:0008006" key="4">
    <source>
        <dbReference type="Google" id="ProtNLM"/>
    </source>
</evidence>
<dbReference type="Proteomes" id="UP000682733">
    <property type="component" value="Unassembled WGS sequence"/>
</dbReference>
<reference evidence="2" key="1">
    <citation type="submission" date="2021-02" db="EMBL/GenBank/DDBJ databases">
        <authorList>
            <person name="Nowell W R."/>
        </authorList>
    </citation>
    <scope>NUCLEOTIDE SEQUENCE</scope>
</reference>
<evidence type="ECO:0000313" key="1">
    <source>
        <dbReference type="EMBL" id="CAF1620388.1"/>
    </source>
</evidence>
<evidence type="ECO:0000313" key="2">
    <source>
        <dbReference type="EMBL" id="CAF4439696.1"/>
    </source>
</evidence>
<protein>
    <recommendedName>
        <fullName evidence="4">BRCT domain-containing protein</fullName>
    </recommendedName>
</protein>
<sequence length="95" mass="10904">KISSPGYMGINVDGLSELVWSNGATYVQDNPFPRTASERLCIELTEDELINDQQAYKNGIEQGIHYLHPKWLIDSIVKHKVQPIWKYQCAPVFEQ</sequence>
<accession>A0A8S2W8W1</accession>
<dbReference type="InterPro" id="IPR036420">
    <property type="entry name" value="BRCT_dom_sf"/>
</dbReference>